<comment type="caution">
    <text evidence="3">The sequence shown here is derived from an EMBL/GenBank/DDBJ whole genome shotgun (WGS) entry which is preliminary data.</text>
</comment>
<feature type="region of interest" description="Disordered" evidence="1">
    <location>
        <begin position="35"/>
        <end position="169"/>
    </location>
</feature>
<organism evidence="3 4">
    <name type="scientific">Marinihelvus fidelis</name>
    <dbReference type="NCBI Taxonomy" id="2613842"/>
    <lineage>
        <taxon>Bacteria</taxon>
        <taxon>Pseudomonadati</taxon>
        <taxon>Pseudomonadota</taxon>
        <taxon>Gammaproteobacteria</taxon>
        <taxon>Chromatiales</taxon>
        <taxon>Wenzhouxiangellaceae</taxon>
        <taxon>Marinihelvus</taxon>
    </lineage>
</organism>
<evidence type="ECO:0000313" key="4">
    <source>
        <dbReference type="Proteomes" id="UP000325372"/>
    </source>
</evidence>
<reference evidence="3 4" key="1">
    <citation type="submission" date="2019-09" db="EMBL/GenBank/DDBJ databases">
        <title>Wenzhouxiangella sp. Genome sequencing and assembly.</title>
        <authorList>
            <person name="Zhang R."/>
        </authorList>
    </citation>
    <scope>NUCLEOTIDE SEQUENCE [LARGE SCALE GENOMIC DNA]</scope>
    <source>
        <strain evidence="3 4">W260</strain>
    </source>
</reference>
<feature type="compositionally biased region" description="Basic and acidic residues" evidence="1">
    <location>
        <begin position="153"/>
        <end position="164"/>
    </location>
</feature>
<feature type="compositionally biased region" description="Low complexity" evidence="1">
    <location>
        <begin position="114"/>
        <end position="139"/>
    </location>
</feature>
<accession>A0A5N0TD30</accession>
<proteinExistence type="predicted"/>
<dbReference type="EMBL" id="VYXP01000004">
    <property type="protein sequence ID" value="KAA9131967.1"/>
    <property type="molecule type" value="Genomic_DNA"/>
</dbReference>
<protein>
    <submittedName>
        <fullName evidence="3">Uncharacterized protein</fullName>
    </submittedName>
</protein>
<feature type="transmembrane region" description="Helical" evidence="2">
    <location>
        <begin position="257"/>
        <end position="277"/>
    </location>
</feature>
<evidence type="ECO:0000256" key="1">
    <source>
        <dbReference type="SAM" id="MobiDB-lite"/>
    </source>
</evidence>
<dbReference type="RefSeq" id="WP_150863757.1">
    <property type="nucleotide sequence ID" value="NZ_VYXP01000004.1"/>
</dbReference>
<evidence type="ECO:0000313" key="3">
    <source>
        <dbReference type="EMBL" id="KAA9131967.1"/>
    </source>
</evidence>
<dbReference type="NCBIfam" id="NF041109">
    <property type="entry name" value="VF_TspB_C_term"/>
    <property type="match status" value="1"/>
</dbReference>
<gene>
    <name evidence="3" type="ORF">F3N42_07275</name>
</gene>
<feature type="region of interest" description="Disordered" evidence="1">
    <location>
        <begin position="1"/>
        <end position="21"/>
    </location>
</feature>
<feature type="compositionally biased region" description="Basic and acidic residues" evidence="1">
    <location>
        <begin position="65"/>
        <end position="74"/>
    </location>
</feature>
<name>A0A5N0TD30_9GAMM</name>
<keyword evidence="2" id="KW-1133">Transmembrane helix</keyword>
<keyword evidence="4" id="KW-1185">Reference proteome</keyword>
<keyword evidence="2" id="KW-0472">Membrane</keyword>
<evidence type="ECO:0000256" key="2">
    <source>
        <dbReference type="SAM" id="Phobius"/>
    </source>
</evidence>
<dbReference type="Proteomes" id="UP000325372">
    <property type="component" value="Unassembled WGS sequence"/>
</dbReference>
<dbReference type="AlphaFoldDB" id="A0A5N0TD30"/>
<keyword evidence="2" id="KW-0812">Transmembrane</keyword>
<sequence>MDNPGGECTGDSDKEDLPENCAYNTESGAISCDCSEGNEGSPACYQDEGPDPEEPPLPPNCIEVGDTRVCEDWPQHPAPPPEEDPPPGCYVTTGGVMYCPPGQDPNNPTPDPQNPIDTGDPGSSDGPGDSSDGPGTPGEDGPEESCTPGVDCPAERTAETKGGCDDGPPTCSGDPINCAILIQNWKTSCGALDTGDNSPPWEDDPDWGRDLKSEATELTTYEMIDDSGMGGGSCPANRTVAVMNISFELNMEGMCDLAAILKVFVIIAAWIQAAYLLTRAF</sequence>